<sequence>MTSCLPHQLSNCQRISLNDNDQCSGKISRKRILSRSVHVLSSPLRQTCSPCFVQGLKQLPFPDGGHTDHTRKYEKDEPLV</sequence>
<proteinExistence type="predicted"/>
<feature type="compositionally biased region" description="Basic and acidic residues" evidence="1">
    <location>
        <begin position="65"/>
        <end position="80"/>
    </location>
</feature>
<dbReference type="InParanoid" id="A0A2K1XFJ3"/>
<organism evidence="2 3">
    <name type="scientific">Populus trichocarpa</name>
    <name type="common">Western balsam poplar</name>
    <name type="synonym">Populus balsamifera subsp. trichocarpa</name>
    <dbReference type="NCBI Taxonomy" id="3694"/>
    <lineage>
        <taxon>Eukaryota</taxon>
        <taxon>Viridiplantae</taxon>
        <taxon>Streptophyta</taxon>
        <taxon>Embryophyta</taxon>
        <taxon>Tracheophyta</taxon>
        <taxon>Spermatophyta</taxon>
        <taxon>Magnoliopsida</taxon>
        <taxon>eudicotyledons</taxon>
        <taxon>Gunneridae</taxon>
        <taxon>Pentapetalae</taxon>
        <taxon>rosids</taxon>
        <taxon>fabids</taxon>
        <taxon>Malpighiales</taxon>
        <taxon>Salicaceae</taxon>
        <taxon>Saliceae</taxon>
        <taxon>Populus</taxon>
    </lineage>
</organism>
<dbReference type="Proteomes" id="UP000006729">
    <property type="component" value="Chromosome 16"/>
</dbReference>
<protein>
    <submittedName>
        <fullName evidence="2">Uncharacterized protein</fullName>
    </submittedName>
</protein>
<evidence type="ECO:0000256" key="1">
    <source>
        <dbReference type="SAM" id="MobiDB-lite"/>
    </source>
</evidence>
<evidence type="ECO:0000313" key="3">
    <source>
        <dbReference type="Proteomes" id="UP000006729"/>
    </source>
</evidence>
<name>A0A2K1XFJ3_POPTR</name>
<accession>A0A2K1XFJ3</accession>
<reference evidence="2 3" key="1">
    <citation type="journal article" date="2006" name="Science">
        <title>The genome of black cottonwood, Populus trichocarpa (Torr. &amp; Gray).</title>
        <authorList>
            <person name="Tuskan G.A."/>
            <person name="Difazio S."/>
            <person name="Jansson S."/>
            <person name="Bohlmann J."/>
            <person name="Grigoriev I."/>
            <person name="Hellsten U."/>
            <person name="Putnam N."/>
            <person name="Ralph S."/>
            <person name="Rombauts S."/>
            <person name="Salamov A."/>
            <person name="Schein J."/>
            <person name="Sterck L."/>
            <person name="Aerts A."/>
            <person name="Bhalerao R.R."/>
            <person name="Bhalerao R.P."/>
            <person name="Blaudez D."/>
            <person name="Boerjan W."/>
            <person name="Brun A."/>
            <person name="Brunner A."/>
            <person name="Busov V."/>
            <person name="Campbell M."/>
            <person name="Carlson J."/>
            <person name="Chalot M."/>
            <person name="Chapman J."/>
            <person name="Chen G.L."/>
            <person name="Cooper D."/>
            <person name="Coutinho P.M."/>
            <person name="Couturier J."/>
            <person name="Covert S."/>
            <person name="Cronk Q."/>
            <person name="Cunningham R."/>
            <person name="Davis J."/>
            <person name="Degroeve S."/>
            <person name="Dejardin A."/>
            <person name="Depamphilis C."/>
            <person name="Detter J."/>
            <person name="Dirks B."/>
            <person name="Dubchak I."/>
            <person name="Duplessis S."/>
            <person name="Ehlting J."/>
            <person name="Ellis B."/>
            <person name="Gendler K."/>
            <person name="Goodstein D."/>
            <person name="Gribskov M."/>
            <person name="Grimwood J."/>
            <person name="Groover A."/>
            <person name="Gunter L."/>
            <person name="Hamberger B."/>
            <person name="Heinze B."/>
            <person name="Helariutta Y."/>
            <person name="Henrissat B."/>
            <person name="Holligan D."/>
            <person name="Holt R."/>
            <person name="Huang W."/>
            <person name="Islam-Faridi N."/>
            <person name="Jones S."/>
            <person name="Jones-Rhoades M."/>
            <person name="Jorgensen R."/>
            <person name="Joshi C."/>
            <person name="Kangasjarvi J."/>
            <person name="Karlsson J."/>
            <person name="Kelleher C."/>
            <person name="Kirkpatrick R."/>
            <person name="Kirst M."/>
            <person name="Kohler A."/>
            <person name="Kalluri U."/>
            <person name="Larimer F."/>
            <person name="Leebens-Mack J."/>
            <person name="Leple J.C."/>
            <person name="Locascio P."/>
            <person name="Lou Y."/>
            <person name="Lucas S."/>
            <person name="Martin F."/>
            <person name="Montanini B."/>
            <person name="Napoli C."/>
            <person name="Nelson D.R."/>
            <person name="Nelson C."/>
            <person name="Nieminen K."/>
            <person name="Nilsson O."/>
            <person name="Pereda V."/>
            <person name="Peter G."/>
            <person name="Philippe R."/>
            <person name="Pilate G."/>
            <person name="Poliakov A."/>
            <person name="Razumovskaya J."/>
            <person name="Richardson P."/>
            <person name="Rinaldi C."/>
            <person name="Ritland K."/>
            <person name="Rouze P."/>
            <person name="Ryaboy D."/>
            <person name="Schmutz J."/>
            <person name="Schrader J."/>
            <person name="Segerman B."/>
            <person name="Shin H."/>
            <person name="Siddiqui A."/>
            <person name="Sterky F."/>
            <person name="Terry A."/>
            <person name="Tsai C.J."/>
            <person name="Uberbacher E."/>
            <person name="Unneberg P."/>
            <person name="Vahala J."/>
            <person name="Wall K."/>
            <person name="Wessler S."/>
            <person name="Yang G."/>
            <person name="Yin T."/>
            <person name="Douglas C."/>
            <person name="Marra M."/>
            <person name="Sandberg G."/>
            <person name="Van de Peer Y."/>
            <person name="Rokhsar D."/>
        </authorList>
    </citation>
    <scope>NUCLEOTIDE SEQUENCE [LARGE SCALE GENOMIC DNA]</scope>
    <source>
        <strain evidence="3">cv. Nisqually</strain>
    </source>
</reference>
<keyword evidence="3" id="KW-1185">Reference proteome</keyword>
<dbReference type="EMBL" id="CM009305">
    <property type="protein sequence ID" value="PNS99536.1"/>
    <property type="molecule type" value="Genomic_DNA"/>
</dbReference>
<feature type="region of interest" description="Disordered" evidence="1">
    <location>
        <begin position="61"/>
        <end position="80"/>
    </location>
</feature>
<evidence type="ECO:0000313" key="2">
    <source>
        <dbReference type="EMBL" id="PNS99536.1"/>
    </source>
</evidence>
<gene>
    <name evidence="2" type="ORF">POPTR_016G140600</name>
</gene>
<dbReference type="AlphaFoldDB" id="A0A2K1XFJ3"/>